<evidence type="ECO:0000256" key="1">
    <source>
        <dbReference type="ARBA" id="ARBA00004123"/>
    </source>
</evidence>
<dbReference type="PROSITE" id="PS50229">
    <property type="entry name" value="WH1"/>
    <property type="match status" value="1"/>
</dbReference>
<feature type="compositionally biased region" description="Pro residues" evidence="9">
    <location>
        <begin position="213"/>
        <end position="301"/>
    </location>
</feature>
<feature type="compositionally biased region" description="Low complexity" evidence="9">
    <location>
        <begin position="479"/>
        <end position="490"/>
    </location>
</feature>
<dbReference type="GO" id="GO:0032456">
    <property type="term" value="P:endocytic recycling"/>
    <property type="evidence" value="ECO:0007669"/>
    <property type="project" value="TreeGrafter"/>
</dbReference>
<dbReference type="STRING" id="101127.A0A1X2GU07"/>
<dbReference type="InterPro" id="IPR028290">
    <property type="entry name" value="WASH1"/>
</dbReference>
<dbReference type="Gene3D" id="3.90.810.10">
    <property type="entry name" value="CRIB domain"/>
    <property type="match status" value="1"/>
</dbReference>
<dbReference type="FunFam" id="2.30.29.30:FF:000281">
    <property type="entry name" value="Actin associated protein"/>
    <property type="match status" value="1"/>
</dbReference>
<evidence type="ECO:0000259" key="11">
    <source>
        <dbReference type="PROSITE" id="PS50229"/>
    </source>
</evidence>
<keyword evidence="5" id="KW-0677">Repeat</keyword>
<dbReference type="GO" id="GO:0034314">
    <property type="term" value="P:Arp2/3 complex-mediated actin nucleation"/>
    <property type="evidence" value="ECO:0007669"/>
    <property type="project" value="InterPro"/>
</dbReference>
<dbReference type="GO" id="GO:0043015">
    <property type="term" value="F:gamma-tubulin binding"/>
    <property type="evidence" value="ECO:0007669"/>
    <property type="project" value="TreeGrafter"/>
</dbReference>
<keyword evidence="7" id="KW-0206">Cytoskeleton</keyword>
<keyword evidence="8" id="KW-0539">Nucleus</keyword>
<dbReference type="Pfam" id="PF02205">
    <property type="entry name" value="WH2"/>
    <property type="match status" value="1"/>
</dbReference>
<evidence type="ECO:0000256" key="2">
    <source>
        <dbReference type="ARBA" id="ARBA00004245"/>
    </source>
</evidence>
<feature type="compositionally biased region" description="Pro residues" evidence="9">
    <location>
        <begin position="406"/>
        <end position="478"/>
    </location>
</feature>
<feature type="compositionally biased region" description="Pro residues" evidence="9">
    <location>
        <begin position="390"/>
        <end position="399"/>
    </location>
</feature>
<feature type="domain" description="CRIB" evidence="10">
    <location>
        <begin position="150"/>
        <end position="163"/>
    </location>
</feature>
<dbReference type="SMART" id="SM00461">
    <property type="entry name" value="WH1"/>
    <property type="match status" value="1"/>
</dbReference>
<dbReference type="GO" id="GO:0042147">
    <property type="term" value="P:retrograde transport, endosome to Golgi"/>
    <property type="evidence" value="ECO:0007669"/>
    <property type="project" value="TreeGrafter"/>
</dbReference>
<dbReference type="GO" id="GO:0071203">
    <property type="term" value="C:WASH complex"/>
    <property type="evidence" value="ECO:0007669"/>
    <property type="project" value="InterPro"/>
</dbReference>
<evidence type="ECO:0000313" key="13">
    <source>
        <dbReference type="EMBL" id="ORX61511.1"/>
    </source>
</evidence>
<reference evidence="13 14" key="1">
    <citation type="submission" date="2016-07" db="EMBL/GenBank/DDBJ databases">
        <title>Pervasive Adenine N6-methylation of Active Genes in Fungi.</title>
        <authorList>
            <consortium name="DOE Joint Genome Institute"/>
            <person name="Mondo S.J."/>
            <person name="Dannebaum R.O."/>
            <person name="Kuo R.C."/>
            <person name="Labutti K."/>
            <person name="Haridas S."/>
            <person name="Kuo A."/>
            <person name="Salamov A."/>
            <person name="Ahrendt S.R."/>
            <person name="Lipzen A."/>
            <person name="Sullivan W."/>
            <person name="Andreopoulos W.B."/>
            <person name="Clum A."/>
            <person name="Lindquist E."/>
            <person name="Daum C."/>
            <person name="Ramamoorthy G.K."/>
            <person name="Gryganskyi A."/>
            <person name="Culley D."/>
            <person name="Magnuson J.K."/>
            <person name="James T.Y."/>
            <person name="O'Malley M.A."/>
            <person name="Stajich J.E."/>
            <person name="Spatafora J.W."/>
            <person name="Visel A."/>
            <person name="Grigoriev I.V."/>
        </authorList>
    </citation>
    <scope>NUCLEOTIDE SEQUENCE [LARGE SCALE GENOMIC DNA]</scope>
    <source>
        <strain evidence="13 14">NRRL 3301</strain>
    </source>
</reference>
<dbReference type="InterPro" id="IPR033927">
    <property type="entry name" value="WASPfam_EVH1"/>
</dbReference>
<dbReference type="InterPro" id="IPR011026">
    <property type="entry name" value="WAS_C"/>
</dbReference>
<dbReference type="EMBL" id="MCGT01000003">
    <property type="protein sequence ID" value="ORX61511.1"/>
    <property type="molecule type" value="Genomic_DNA"/>
</dbReference>
<protein>
    <recommendedName>
        <fullName evidence="15">WH1-domain-containing protein</fullName>
    </recommendedName>
</protein>
<dbReference type="InterPro" id="IPR003124">
    <property type="entry name" value="WH2_dom"/>
</dbReference>
<dbReference type="GO" id="GO:0005769">
    <property type="term" value="C:early endosome"/>
    <property type="evidence" value="ECO:0007669"/>
    <property type="project" value="InterPro"/>
</dbReference>
<feature type="compositionally biased region" description="Pro residues" evidence="9">
    <location>
        <begin position="353"/>
        <end position="365"/>
    </location>
</feature>
<dbReference type="InterPro" id="IPR000697">
    <property type="entry name" value="WH1/EVH1_dom"/>
</dbReference>
<feature type="region of interest" description="Disordered" evidence="9">
    <location>
        <begin position="206"/>
        <end position="548"/>
    </location>
</feature>
<keyword evidence="4" id="KW-0597">Phosphoprotein</keyword>
<dbReference type="GO" id="GO:0005829">
    <property type="term" value="C:cytosol"/>
    <property type="evidence" value="ECO:0007669"/>
    <property type="project" value="GOC"/>
</dbReference>
<keyword evidence="3" id="KW-0963">Cytoplasm</keyword>
<dbReference type="GO" id="GO:0071933">
    <property type="term" value="F:Arp2/3 complex binding"/>
    <property type="evidence" value="ECO:0007669"/>
    <property type="project" value="UniProtKB-ARBA"/>
</dbReference>
<dbReference type="OrthoDB" id="8963340at2759"/>
<dbReference type="GO" id="GO:0006887">
    <property type="term" value="P:exocytosis"/>
    <property type="evidence" value="ECO:0007669"/>
    <property type="project" value="TreeGrafter"/>
</dbReference>
<accession>A0A1X2GU07</accession>
<evidence type="ECO:0000313" key="14">
    <source>
        <dbReference type="Proteomes" id="UP000242146"/>
    </source>
</evidence>
<dbReference type="InterPro" id="IPR000095">
    <property type="entry name" value="CRIB_dom"/>
</dbReference>
<feature type="compositionally biased region" description="Basic residues" evidence="9">
    <location>
        <begin position="131"/>
        <end position="142"/>
    </location>
</feature>
<feature type="compositionally biased region" description="Basic and acidic residues" evidence="9">
    <location>
        <begin position="512"/>
        <end position="521"/>
    </location>
</feature>
<dbReference type="PANTHER" id="PTHR23331">
    <property type="entry name" value="CXYORF1"/>
    <property type="match status" value="1"/>
</dbReference>
<evidence type="ECO:0008006" key="15">
    <source>
        <dbReference type="Google" id="ProtNLM"/>
    </source>
</evidence>
<comment type="subcellular location">
    <subcellularLocation>
        <location evidence="2">Cytoplasm</location>
        <location evidence="2">Cytoskeleton</location>
    </subcellularLocation>
    <subcellularLocation>
        <location evidence="1">Nucleus</location>
    </subcellularLocation>
</comment>
<feature type="domain" description="WH1" evidence="11">
    <location>
        <begin position="17"/>
        <end position="128"/>
    </location>
</feature>
<organism evidence="13 14">
    <name type="scientific">Hesseltinella vesiculosa</name>
    <dbReference type="NCBI Taxonomy" id="101127"/>
    <lineage>
        <taxon>Eukaryota</taxon>
        <taxon>Fungi</taxon>
        <taxon>Fungi incertae sedis</taxon>
        <taxon>Mucoromycota</taxon>
        <taxon>Mucoromycotina</taxon>
        <taxon>Mucoromycetes</taxon>
        <taxon>Mucorales</taxon>
        <taxon>Cunninghamellaceae</taxon>
        <taxon>Hesseltinella</taxon>
    </lineage>
</organism>
<dbReference type="AlphaFoldDB" id="A0A1X2GU07"/>
<dbReference type="GO" id="GO:0005634">
    <property type="term" value="C:nucleus"/>
    <property type="evidence" value="ECO:0007669"/>
    <property type="project" value="UniProtKB-SubCell"/>
</dbReference>
<feature type="domain" description="WH2" evidence="12">
    <location>
        <begin position="492"/>
        <end position="512"/>
    </location>
</feature>
<keyword evidence="14" id="KW-1185">Reference proteome</keyword>
<feature type="compositionally biased region" description="Low complexity" evidence="9">
    <location>
        <begin position="523"/>
        <end position="541"/>
    </location>
</feature>
<evidence type="ECO:0000259" key="10">
    <source>
        <dbReference type="PROSITE" id="PS50108"/>
    </source>
</evidence>
<comment type="caution">
    <text evidence="13">The sequence shown here is derived from an EMBL/GenBank/DDBJ whole genome shotgun (WGS) entry which is preliminary data.</text>
</comment>
<dbReference type="Proteomes" id="UP000242146">
    <property type="component" value="Unassembled WGS sequence"/>
</dbReference>
<dbReference type="GO" id="GO:0003779">
    <property type="term" value="F:actin binding"/>
    <property type="evidence" value="ECO:0007669"/>
    <property type="project" value="UniProtKB-KW"/>
</dbReference>
<dbReference type="SUPFAM" id="SSF50729">
    <property type="entry name" value="PH domain-like"/>
    <property type="match status" value="1"/>
</dbReference>
<evidence type="ECO:0000256" key="6">
    <source>
        <dbReference type="ARBA" id="ARBA00023203"/>
    </source>
</evidence>
<proteinExistence type="predicted"/>
<dbReference type="GO" id="GO:0043014">
    <property type="term" value="F:alpha-tubulin binding"/>
    <property type="evidence" value="ECO:0007669"/>
    <property type="project" value="InterPro"/>
</dbReference>
<dbReference type="InterPro" id="IPR036936">
    <property type="entry name" value="CRIB_dom_sf"/>
</dbReference>
<feature type="compositionally biased region" description="Acidic residues" evidence="9">
    <location>
        <begin position="371"/>
        <end position="381"/>
    </location>
</feature>
<dbReference type="GO" id="GO:0030479">
    <property type="term" value="C:actin cortical patch"/>
    <property type="evidence" value="ECO:0007669"/>
    <property type="project" value="UniProtKB-ARBA"/>
</dbReference>
<evidence type="ECO:0000256" key="8">
    <source>
        <dbReference type="ARBA" id="ARBA00023242"/>
    </source>
</evidence>
<evidence type="ECO:0000256" key="3">
    <source>
        <dbReference type="ARBA" id="ARBA00022490"/>
    </source>
</evidence>
<evidence type="ECO:0000259" key="12">
    <source>
        <dbReference type="PROSITE" id="PS51082"/>
    </source>
</evidence>
<dbReference type="GO" id="GO:0055037">
    <property type="term" value="C:recycling endosome"/>
    <property type="evidence" value="ECO:0007669"/>
    <property type="project" value="TreeGrafter"/>
</dbReference>
<feature type="compositionally biased region" description="Acidic residues" evidence="9">
    <location>
        <begin position="307"/>
        <end position="316"/>
    </location>
</feature>
<dbReference type="CDD" id="cd01205">
    <property type="entry name" value="EVH1_WASP-like"/>
    <property type="match status" value="1"/>
</dbReference>
<feature type="region of interest" description="Disordered" evidence="9">
    <location>
        <begin position="128"/>
        <end position="151"/>
    </location>
</feature>
<keyword evidence="6" id="KW-0009">Actin-binding</keyword>
<dbReference type="PANTHER" id="PTHR23331:SF1">
    <property type="entry name" value="WASH COMPLEX SUBUNIT 1"/>
    <property type="match status" value="1"/>
</dbReference>
<dbReference type="Pfam" id="PF00568">
    <property type="entry name" value="WH1"/>
    <property type="match status" value="1"/>
</dbReference>
<evidence type="ECO:0000256" key="5">
    <source>
        <dbReference type="ARBA" id="ARBA00022737"/>
    </source>
</evidence>
<evidence type="ECO:0000256" key="7">
    <source>
        <dbReference type="ARBA" id="ARBA00023212"/>
    </source>
</evidence>
<sequence length="575" mass="60969">MPSVALTTAEDKNKVRRALPTAKIYAATVARLYVAYPNPNKWAYANVWGAIAFLKDKKKHSLYMRIIDLINHTGVIWEQEIYDDFQLDQKTPYFFTFASDEFMAGLSFCNEQDAAVFYNKVKTRETEAPVKKKKKKGNKPNRGKLDKSQIGLPSEFRHVGHIGYTPGKGFSVEKTGSEWNAIFDQLQSLGISAEEISQNQDFIKDFVNQRGGPPVPKRPASRVPPPPPTRRSQAPRPPPAVGGRRPPPPPPPSRRAAPPPPAARAPLPRPSVPPAPSPRATPSPPMAAPVPQRHVPPPPVFSPATETYDESDEDDRAYETPAVASPVKSNNPYRASHGITAAPPGLPPARSVPAPPPPQVPPVPIVPSFEDAYDEPDDEEYTSAASSIRPSPPMPPPLPGRDRRGPAPPPPPMPSREGRGPPPVPSAPRPRPPSSAVPPPLADGAIPPPPPLPPTTGGIPPPPPPPGSGVPQPPPPPATNGSAASPSAASGGRGALLDSIRQAGGIGALKKVPKDSQRDRSNAQPGGSAGTSSASASPAGGDDLTASLFSALQNRKKSILADEEEEDDSDGSEWE</sequence>
<dbReference type="CDD" id="cd00132">
    <property type="entry name" value="CRIB"/>
    <property type="match status" value="1"/>
</dbReference>
<dbReference type="SUPFAM" id="SSF47912">
    <property type="entry name" value="Wiscott-Aldrich syndrome protein, WASP, C-terminal domain"/>
    <property type="match status" value="1"/>
</dbReference>
<name>A0A1X2GU07_9FUNG</name>
<dbReference type="PROSITE" id="PS51082">
    <property type="entry name" value="WH2"/>
    <property type="match status" value="1"/>
</dbReference>
<dbReference type="Gene3D" id="2.30.29.30">
    <property type="entry name" value="Pleckstrin-homology domain (PH domain)/Phosphotyrosine-binding domain (PTB)"/>
    <property type="match status" value="1"/>
</dbReference>
<dbReference type="PROSITE" id="PS50108">
    <property type="entry name" value="CRIB"/>
    <property type="match status" value="1"/>
</dbReference>
<evidence type="ECO:0000256" key="4">
    <source>
        <dbReference type="ARBA" id="ARBA00022553"/>
    </source>
</evidence>
<dbReference type="Pfam" id="PF00786">
    <property type="entry name" value="PBD"/>
    <property type="match status" value="1"/>
</dbReference>
<evidence type="ECO:0000256" key="9">
    <source>
        <dbReference type="SAM" id="MobiDB-lite"/>
    </source>
</evidence>
<gene>
    <name evidence="13" type="ORF">DM01DRAFT_1316278</name>
</gene>
<dbReference type="InterPro" id="IPR011993">
    <property type="entry name" value="PH-like_dom_sf"/>
</dbReference>